<gene>
    <name evidence="8" type="ORF">Vbra_11770</name>
</gene>
<dbReference type="InParanoid" id="A0A0G4EFP5"/>
<dbReference type="Proteomes" id="UP000041254">
    <property type="component" value="Unassembled WGS sequence"/>
</dbReference>
<dbReference type="STRING" id="1169540.A0A0G4EFP5"/>
<dbReference type="PANTHER" id="PTHR30178">
    <property type="entry name" value="INNER MEMBRANE PROTEIN YAAH"/>
    <property type="match status" value="1"/>
</dbReference>
<dbReference type="PANTHER" id="PTHR30178:SF3">
    <property type="entry name" value="SUCCINATE-ACETATE_PROTON SYMPORTER SATP"/>
    <property type="match status" value="1"/>
</dbReference>
<dbReference type="OrthoDB" id="3648309at2759"/>
<evidence type="ECO:0000313" key="9">
    <source>
        <dbReference type="Proteomes" id="UP000041254"/>
    </source>
</evidence>
<feature type="transmembrane region" description="Helical" evidence="7">
    <location>
        <begin position="185"/>
        <end position="207"/>
    </location>
</feature>
<feature type="transmembrane region" description="Helical" evidence="7">
    <location>
        <begin position="213"/>
        <end position="234"/>
    </location>
</feature>
<proteinExistence type="inferred from homology"/>
<feature type="region of interest" description="Disordered" evidence="6">
    <location>
        <begin position="1"/>
        <end position="21"/>
    </location>
</feature>
<dbReference type="AlphaFoldDB" id="A0A0G4EFP5"/>
<dbReference type="SMR" id="A0A0G4EFP5"/>
<feature type="transmembrane region" description="Helical" evidence="7">
    <location>
        <begin position="161"/>
        <end position="178"/>
    </location>
</feature>
<keyword evidence="4 7" id="KW-1133">Transmembrane helix</keyword>
<evidence type="ECO:0000256" key="2">
    <source>
        <dbReference type="ARBA" id="ARBA00005587"/>
    </source>
</evidence>
<dbReference type="InterPro" id="IPR000791">
    <property type="entry name" value="Gpr1/Fun34/SatP-like"/>
</dbReference>
<dbReference type="Pfam" id="PF01184">
    <property type="entry name" value="Gpr1_Fun34_YaaH"/>
    <property type="match status" value="1"/>
</dbReference>
<sequence>MATNDVKDVAGPGKGEDGDAEASPTLLAQVILESLAAAATKSTRRRGAHKSSQGLSTAPDLAPVALNVANPMPFGLIAFGMPFIIFSLKMIGWVEGDAAQFIGAFTLIHSGVGQLLAGICELVKGNTLGLTIFSFYGFLTLGLGAFDTGVLPVGDGPIQDANFALGILVLIVSFAFFLCSLRGSLLGIATFFFVVVYWSLACAGAYNAEIYEIAGGFSCVAGCLAIYTAIALLLHEVYPDKFIPGVSQMPASLQARLTWLQPKGKREAYKPDEPGETRLTEALTEKAKTLRRVSAAESVDIQRQIQASLRRLDPDARALLEKLTPRLLEDQDLPDAHVPDRGTAGWTAPHDARIQPQPHGQVAFAEILEQE</sequence>
<feature type="transmembrane region" description="Helical" evidence="7">
    <location>
        <begin position="98"/>
        <end position="120"/>
    </location>
</feature>
<evidence type="ECO:0000256" key="5">
    <source>
        <dbReference type="ARBA" id="ARBA00023136"/>
    </source>
</evidence>
<accession>A0A0G4EFP5</accession>
<comment type="similarity">
    <text evidence="2">Belongs to the acetate uptake transporter (AceTr) (TC 2.A.96) family.</text>
</comment>
<reference evidence="8 9" key="1">
    <citation type="submission" date="2014-11" db="EMBL/GenBank/DDBJ databases">
        <authorList>
            <person name="Zhu J."/>
            <person name="Qi W."/>
            <person name="Song R."/>
        </authorList>
    </citation>
    <scope>NUCLEOTIDE SEQUENCE [LARGE SCALE GENOMIC DNA]</scope>
</reference>
<protein>
    <submittedName>
        <fullName evidence="8">Uncharacterized protein</fullName>
    </submittedName>
</protein>
<evidence type="ECO:0000256" key="7">
    <source>
        <dbReference type="SAM" id="Phobius"/>
    </source>
</evidence>
<keyword evidence="5 7" id="KW-0472">Membrane</keyword>
<dbReference type="VEuPathDB" id="CryptoDB:Vbra_11770"/>
<dbReference type="GO" id="GO:0015360">
    <property type="term" value="F:acetate:proton symporter activity"/>
    <property type="evidence" value="ECO:0007669"/>
    <property type="project" value="TreeGrafter"/>
</dbReference>
<evidence type="ECO:0000313" key="8">
    <source>
        <dbReference type="EMBL" id="CEL95340.1"/>
    </source>
</evidence>
<feature type="transmembrane region" description="Helical" evidence="7">
    <location>
        <begin position="74"/>
        <end position="92"/>
    </location>
</feature>
<dbReference type="EMBL" id="CDMY01000227">
    <property type="protein sequence ID" value="CEL95340.1"/>
    <property type="molecule type" value="Genomic_DNA"/>
</dbReference>
<dbReference type="GO" id="GO:0005886">
    <property type="term" value="C:plasma membrane"/>
    <property type="evidence" value="ECO:0007669"/>
    <property type="project" value="TreeGrafter"/>
</dbReference>
<keyword evidence="9" id="KW-1185">Reference proteome</keyword>
<dbReference type="GO" id="GO:0071422">
    <property type="term" value="P:succinate transmembrane transport"/>
    <property type="evidence" value="ECO:0007669"/>
    <property type="project" value="TreeGrafter"/>
</dbReference>
<name>A0A0G4EFP5_VITBC</name>
<comment type="subcellular location">
    <subcellularLocation>
        <location evidence="1">Membrane</location>
        <topology evidence="1">Multi-pass membrane protein</topology>
    </subcellularLocation>
</comment>
<dbReference type="NCBIfam" id="NF038013">
    <property type="entry name" value="AceTr_1"/>
    <property type="match status" value="1"/>
</dbReference>
<dbReference type="InterPro" id="IPR047623">
    <property type="entry name" value="SatP"/>
</dbReference>
<evidence type="ECO:0000256" key="4">
    <source>
        <dbReference type="ARBA" id="ARBA00022989"/>
    </source>
</evidence>
<feature type="transmembrane region" description="Helical" evidence="7">
    <location>
        <begin position="127"/>
        <end position="146"/>
    </location>
</feature>
<organism evidence="8 9">
    <name type="scientific">Vitrella brassicaformis (strain CCMP3155)</name>
    <dbReference type="NCBI Taxonomy" id="1169540"/>
    <lineage>
        <taxon>Eukaryota</taxon>
        <taxon>Sar</taxon>
        <taxon>Alveolata</taxon>
        <taxon>Colpodellida</taxon>
        <taxon>Vitrellaceae</taxon>
        <taxon>Vitrella</taxon>
    </lineage>
</organism>
<keyword evidence="3 7" id="KW-0812">Transmembrane</keyword>
<evidence type="ECO:0000256" key="3">
    <source>
        <dbReference type="ARBA" id="ARBA00022692"/>
    </source>
</evidence>
<evidence type="ECO:0000256" key="6">
    <source>
        <dbReference type="SAM" id="MobiDB-lite"/>
    </source>
</evidence>
<evidence type="ECO:0000256" key="1">
    <source>
        <dbReference type="ARBA" id="ARBA00004141"/>
    </source>
</evidence>